<dbReference type="InterPro" id="IPR018392">
    <property type="entry name" value="LysM"/>
</dbReference>
<accession>A0A1M6LYI1</accession>
<sequence>MDSSTVVTEGQTLLDIALREYGDVAAVFRLAEDNGLAITDALQPGQVLGLSLTRIARPELVQYFAQRQQMINTGSLPPTGPEPTTGLIDHDDNDHDPTDFH</sequence>
<proteinExistence type="predicted"/>
<dbReference type="STRING" id="1121955.SAMN02745146_0103"/>
<feature type="domain" description="LysM" evidence="2">
    <location>
        <begin position="3"/>
        <end position="50"/>
    </location>
</feature>
<dbReference type="OrthoDB" id="1100373at2"/>
<reference evidence="3 4" key="1">
    <citation type="submission" date="2016-11" db="EMBL/GenBank/DDBJ databases">
        <authorList>
            <person name="Jaros S."/>
            <person name="Januszkiewicz K."/>
            <person name="Wedrychowicz H."/>
        </authorList>
    </citation>
    <scope>NUCLEOTIDE SEQUENCE [LARGE SCALE GENOMIC DNA]</scope>
    <source>
        <strain evidence="3 4">DSM 21074</strain>
    </source>
</reference>
<keyword evidence="4" id="KW-1185">Reference proteome</keyword>
<evidence type="ECO:0000259" key="2">
    <source>
        <dbReference type="PROSITE" id="PS51782"/>
    </source>
</evidence>
<feature type="region of interest" description="Disordered" evidence="1">
    <location>
        <begin position="72"/>
        <end position="101"/>
    </location>
</feature>
<dbReference type="PROSITE" id="PS51782">
    <property type="entry name" value="LYSM"/>
    <property type="match status" value="1"/>
</dbReference>
<dbReference type="InterPro" id="IPR036779">
    <property type="entry name" value="LysM_dom_sf"/>
</dbReference>
<protein>
    <recommendedName>
        <fullName evidence="2">LysM domain-containing protein</fullName>
    </recommendedName>
</protein>
<feature type="compositionally biased region" description="Basic and acidic residues" evidence="1">
    <location>
        <begin position="88"/>
        <end position="101"/>
    </location>
</feature>
<dbReference type="AlphaFoldDB" id="A0A1M6LYI1"/>
<gene>
    <name evidence="3" type="ORF">SAMN02745146_0103</name>
</gene>
<dbReference type="Proteomes" id="UP000184418">
    <property type="component" value="Unassembled WGS sequence"/>
</dbReference>
<evidence type="ECO:0000256" key="1">
    <source>
        <dbReference type="SAM" id="MobiDB-lite"/>
    </source>
</evidence>
<dbReference type="RefSeq" id="WP_073112304.1">
    <property type="nucleotide sequence ID" value="NZ_FQYN01000010.1"/>
</dbReference>
<evidence type="ECO:0000313" key="3">
    <source>
        <dbReference type="EMBL" id="SHJ76254.1"/>
    </source>
</evidence>
<feature type="compositionally biased region" description="Low complexity" evidence="1">
    <location>
        <begin position="73"/>
        <end position="86"/>
    </location>
</feature>
<dbReference type="EMBL" id="FQYN01000010">
    <property type="protein sequence ID" value="SHJ76254.1"/>
    <property type="molecule type" value="Genomic_DNA"/>
</dbReference>
<dbReference type="CDD" id="cd00118">
    <property type="entry name" value="LysM"/>
    <property type="match status" value="1"/>
</dbReference>
<name>A0A1M6LYI1_9BACT</name>
<dbReference type="Gene3D" id="3.10.350.10">
    <property type="entry name" value="LysM domain"/>
    <property type="match status" value="1"/>
</dbReference>
<organism evidence="3 4">
    <name type="scientific">Hymenobacter daecheongensis DSM 21074</name>
    <dbReference type="NCBI Taxonomy" id="1121955"/>
    <lineage>
        <taxon>Bacteria</taxon>
        <taxon>Pseudomonadati</taxon>
        <taxon>Bacteroidota</taxon>
        <taxon>Cytophagia</taxon>
        <taxon>Cytophagales</taxon>
        <taxon>Hymenobacteraceae</taxon>
        <taxon>Hymenobacter</taxon>
    </lineage>
</organism>
<evidence type="ECO:0000313" key="4">
    <source>
        <dbReference type="Proteomes" id="UP000184418"/>
    </source>
</evidence>